<evidence type="ECO:0000256" key="3">
    <source>
        <dbReference type="ARBA" id="ARBA00022448"/>
    </source>
</evidence>
<feature type="domain" description="ABC transmembrane type-1" evidence="10">
    <location>
        <begin position="604"/>
        <end position="787"/>
    </location>
</feature>
<dbReference type="InterPro" id="IPR036640">
    <property type="entry name" value="ABC1_TM_sf"/>
</dbReference>
<feature type="domain" description="ABC transporter" evidence="9">
    <location>
        <begin position="289"/>
        <end position="511"/>
    </location>
</feature>
<accession>A0A6A2ZHV0</accession>
<evidence type="ECO:0008006" key="13">
    <source>
        <dbReference type="Google" id="ProtNLM"/>
    </source>
</evidence>
<dbReference type="InterPro" id="IPR027417">
    <property type="entry name" value="P-loop_NTPase"/>
</dbReference>
<dbReference type="InterPro" id="IPR017871">
    <property type="entry name" value="ABC_transporter-like_CS"/>
</dbReference>
<dbReference type="AlphaFoldDB" id="A0A6A2ZHV0"/>
<feature type="transmembrane region" description="Helical" evidence="8">
    <location>
        <begin position="49"/>
        <end position="71"/>
    </location>
</feature>
<dbReference type="Pfam" id="PF00664">
    <property type="entry name" value="ABC_membrane"/>
    <property type="match status" value="2"/>
</dbReference>
<dbReference type="InterPro" id="IPR003439">
    <property type="entry name" value="ABC_transporter-like_ATP-bd"/>
</dbReference>
<dbReference type="PANTHER" id="PTHR43394:SF11">
    <property type="entry name" value="ATP-BINDING CASSETTE TRANSPORTER"/>
    <property type="match status" value="1"/>
</dbReference>
<dbReference type="InterPro" id="IPR039421">
    <property type="entry name" value="Type_1_exporter"/>
</dbReference>
<proteinExistence type="inferred from homology"/>
<evidence type="ECO:0000313" key="11">
    <source>
        <dbReference type="EMBL" id="KAE8691468.1"/>
    </source>
</evidence>
<dbReference type="GO" id="GO:0005524">
    <property type="term" value="F:ATP binding"/>
    <property type="evidence" value="ECO:0007669"/>
    <property type="project" value="InterPro"/>
</dbReference>
<dbReference type="Pfam" id="PF00005">
    <property type="entry name" value="ABC_tran"/>
    <property type="match status" value="2"/>
</dbReference>
<dbReference type="SUPFAM" id="SSF90123">
    <property type="entry name" value="ABC transporter transmembrane region"/>
    <property type="match status" value="2"/>
</dbReference>
<evidence type="ECO:0000256" key="5">
    <source>
        <dbReference type="ARBA" id="ARBA00022737"/>
    </source>
</evidence>
<dbReference type="SUPFAM" id="SSF52540">
    <property type="entry name" value="P-loop containing nucleoside triphosphate hydrolases"/>
    <property type="match status" value="2"/>
</dbReference>
<dbReference type="PROSITE" id="PS50893">
    <property type="entry name" value="ABC_TRANSPORTER_2"/>
    <property type="match status" value="1"/>
</dbReference>
<feature type="transmembrane region" description="Helical" evidence="8">
    <location>
        <begin position="669"/>
        <end position="689"/>
    </location>
</feature>
<dbReference type="GO" id="GO:0016887">
    <property type="term" value="F:ATP hydrolysis activity"/>
    <property type="evidence" value="ECO:0007669"/>
    <property type="project" value="InterPro"/>
</dbReference>
<keyword evidence="4 8" id="KW-0812">Transmembrane</keyword>
<feature type="transmembrane region" description="Helical" evidence="8">
    <location>
        <begin position="250"/>
        <end position="268"/>
    </location>
</feature>
<feature type="transmembrane region" description="Helical" evidence="8">
    <location>
        <begin position="129"/>
        <end position="151"/>
    </location>
</feature>
<evidence type="ECO:0000256" key="4">
    <source>
        <dbReference type="ARBA" id="ARBA00022692"/>
    </source>
</evidence>
<dbReference type="Gene3D" id="1.20.1560.10">
    <property type="entry name" value="ABC transporter type 1, transmembrane domain"/>
    <property type="match status" value="2"/>
</dbReference>
<organism evidence="11 12">
    <name type="scientific">Hibiscus syriacus</name>
    <name type="common">Rose of Sharon</name>
    <dbReference type="NCBI Taxonomy" id="106335"/>
    <lineage>
        <taxon>Eukaryota</taxon>
        <taxon>Viridiplantae</taxon>
        <taxon>Streptophyta</taxon>
        <taxon>Embryophyta</taxon>
        <taxon>Tracheophyta</taxon>
        <taxon>Spermatophyta</taxon>
        <taxon>Magnoliopsida</taxon>
        <taxon>eudicotyledons</taxon>
        <taxon>Gunneridae</taxon>
        <taxon>Pentapetalae</taxon>
        <taxon>rosids</taxon>
        <taxon>malvids</taxon>
        <taxon>Malvales</taxon>
        <taxon>Malvaceae</taxon>
        <taxon>Malvoideae</taxon>
        <taxon>Hibiscus</taxon>
    </lineage>
</organism>
<protein>
    <recommendedName>
        <fullName evidence="13">ABC transporter B family member 19</fullName>
    </recommendedName>
</protein>
<dbReference type="PROSITE" id="PS00211">
    <property type="entry name" value="ABC_TRANSPORTER_1"/>
    <property type="match status" value="1"/>
</dbReference>
<evidence type="ECO:0000256" key="6">
    <source>
        <dbReference type="ARBA" id="ARBA00022989"/>
    </source>
</evidence>
<dbReference type="EMBL" id="VEPZ02001149">
    <property type="protein sequence ID" value="KAE8691468.1"/>
    <property type="molecule type" value="Genomic_DNA"/>
</dbReference>
<dbReference type="GO" id="GO:0005743">
    <property type="term" value="C:mitochondrial inner membrane"/>
    <property type="evidence" value="ECO:0007669"/>
    <property type="project" value="TreeGrafter"/>
</dbReference>
<dbReference type="Gene3D" id="3.40.50.300">
    <property type="entry name" value="P-loop containing nucleotide triphosphate hydrolases"/>
    <property type="match status" value="2"/>
</dbReference>
<dbReference type="PROSITE" id="PS50929">
    <property type="entry name" value="ABC_TM1F"/>
    <property type="match status" value="2"/>
</dbReference>
<evidence type="ECO:0000256" key="8">
    <source>
        <dbReference type="SAM" id="Phobius"/>
    </source>
</evidence>
<dbReference type="GO" id="GO:0015421">
    <property type="term" value="F:ABC-type oligopeptide transporter activity"/>
    <property type="evidence" value="ECO:0007669"/>
    <property type="project" value="TreeGrafter"/>
</dbReference>
<evidence type="ECO:0000259" key="10">
    <source>
        <dbReference type="PROSITE" id="PS50929"/>
    </source>
</evidence>
<gene>
    <name evidence="11" type="ORF">F3Y22_tig00110890pilonHSYRG01513</name>
</gene>
<keyword evidence="3" id="KW-0813">Transport</keyword>
<keyword evidence="12" id="KW-1185">Reference proteome</keyword>
<dbReference type="CDD" id="cd18577">
    <property type="entry name" value="ABC_6TM_Pgp_ABCB1_D1_like"/>
    <property type="match status" value="1"/>
</dbReference>
<keyword evidence="5" id="KW-0677">Repeat</keyword>
<feature type="transmembrane region" description="Helical" evidence="8">
    <location>
        <begin position="592"/>
        <end position="617"/>
    </location>
</feature>
<evidence type="ECO:0000259" key="9">
    <source>
        <dbReference type="PROSITE" id="PS50893"/>
    </source>
</evidence>
<reference evidence="11" key="1">
    <citation type="submission" date="2019-09" db="EMBL/GenBank/DDBJ databases">
        <title>Draft genome information of white flower Hibiscus syriacus.</title>
        <authorList>
            <person name="Kim Y.-M."/>
        </authorList>
    </citation>
    <scope>NUCLEOTIDE SEQUENCE [LARGE SCALE GENOMIC DNA]</scope>
    <source>
        <strain evidence="11">YM2019G1</strain>
    </source>
</reference>
<keyword evidence="7 8" id="KW-0472">Membrane</keyword>
<comment type="subcellular location">
    <subcellularLocation>
        <location evidence="1">Membrane</location>
        <topology evidence="1">Multi-pass membrane protein</topology>
    </subcellularLocation>
</comment>
<feature type="transmembrane region" description="Helical" evidence="8">
    <location>
        <begin position="221"/>
        <end position="241"/>
    </location>
</feature>
<dbReference type="InterPro" id="IPR011527">
    <property type="entry name" value="ABC1_TM_dom"/>
</dbReference>
<evidence type="ECO:0000256" key="2">
    <source>
        <dbReference type="ARBA" id="ARBA00007577"/>
    </source>
</evidence>
<keyword evidence="6 8" id="KW-1133">Transmembrane helix</keyword>
<name>A0A6A2ZHV0_HIBSY</name>
<feature type="domain" description="ABC transmembrane type-1" evidence="10">
    <location>
        <begin position="2"/>
        <end position="276"/>
    </location>
</feature>
<dbReference type="PANTHER" id="PTHR43394">
    <property type="entry name" value="ATP-DEPENDENT PERMEASE MDL1, MITOCHONDRIAL"/>
    <property type="match status" value="1"/>
</dbReference>
<evidence type="ECO:0000313" key="12">
    <source>
        <dbReference type="Proteomes" id="UP000436088"/>
    </source>
</evidence>
<evidence type="ECO:0000256" key="7">
    <source>
        <dbReference type="ARBA" id="ARBA00023136"/>
    </source>
</evidence>
<dbReference type="GO" id="GO:0090374">
    <property type="term" value="P:oligopeptide export from mitochondrion"/>
    <property type="evidence" value="ECO:0007669"/>
    <property type="project" value="TreeGrafter"/>
</dbReference>
<comment type="similarity">
    <text evidence="2">Belongs to the ABC transporter superfamily. ABCB family. Multidrug resistance exporter (TC 3.A.1.201) subfamily.</text>
</comment>
<evidence type="ECO:0000256" key="1">
    <source>
        <dbReference type="ARBA" id="ARBA00004141"/>
    </source>
</evidence>
<dbReference type="Proteomes" id="UP000436088">
    <property type="component" value="Unassembled WGS sequence"/>
</dbReference>
<comment type="caution">
    <text evidence="11">The sequence shown here is derived from an EMBL/GenBank/DDBJ whole genome shotgun (WGS) entry which is preliminary data.</text>
</comment>
<sequence>MALGTLGSIIHGMAQPVGYLFLGKALNAFGDNLGDNHVTVKALEKVVPFVWYMAFATFPAGILEIGCWMYASVRQMARLRLAYLRAMLCQEIGAFDTDLTNGKIISGITGPFSLELCNILLWNPHCCHMLWEVSLLTFVVAPTILVIGGTYTKKMNTISAMKTLFVSEATSMVEQTISQIKTVFAFVGENSAIKSFSVSLEKLFSLSKGEALIKGVGTGTLQFLIFCAWALIIWIGVLAVTSKKARGGDILAALMSILVGSISLFFAAPGIQIFNQAKAAWYEVFKVIRRKPSISYDSRGKEKVQKISGNIEILDVYFAYPSRPEKLALEGFSLEILIDNDNIKDLDLKFLRKNIGAVSQEPSLFAGTIKDNIKVGNMNASDQQIRDEAIMRMHIVYHSTSKSVFNRGQGGVQLSGGQKQRIAIARAILKNPPILLLDEATSALDSESEKLVQDALEKAMRGRTVILIAHRMSTIINADIIAVVENGQATKTGMHRSLLDSSKFYNNLFSIQNIGQIHESRATEFSEDLVSANEQFSPLDTEGKEETRYLKDYLSDYSDDEGKKRRKPMITFFRIWYVLGRRELEKIATGSIAAAFVGVSKPFFGFFIITHYFYGVVGEKAMGNLRQAPFSGILRNELAWFEKLENNVGSLTSRVIDTSMLKTIISDQMSVIVQCISSILIATVVSLIINWRMALVAWAVMPCHFIGGLILAKSTKGFAGDSAASHHEVVTLASESATNIRTITSFCYEEHIMRKGRMSLEQPMKRSRKETRIEDGIRAYQIFFLTAPSITELWTVIPTVVSAINVLTPVFKTLDRRTEIEPDSPEDTHQQNIKGKIEFQNVVLNFPLRPEVTVLNKYSLQIEPGTKVALVGPSGAGKSSMLAILLRFYDPNQGREPLLFSSSLRDNICYGIEHASEAEIMEVSREANIHEFISNLPDGYNTLVREKGCKLSGGQKQRIAIARPLLKRSAIFLMKQQVYLMRSPKEP</sequence>